<evidence type="ECO:0000256" key="3">
    <source>
        <dbReference type="ARBA" id="ARBA00022448"/>
    </source>
</evidence>
<evidence type="ECO:0000313" key="10">
    <source>
        <dbReference type="EMBL" id="CAD7285105.1"/>
    </source>
</evidence>
<comment type="similarity">
    <text evidence="2">Belongs to the ammonia transporter channel (TC 1.A.11.2) family.</text>
</comment>
<feature type="non-terminal residue" evidence="10">
    <location>
        <position position="1"/>
    </location>
</feature>
<feature type="non-terminal residue" evidence="10">
    <location>
        <position position="227"/>
    </location>
</feature>
<dbReference type="OrthoDB" id="534912at2759"/>
<dbReference type="AlphaFoldDB" id="A0A7R9GL27"/>
<feature type="transmembrane region" description="Helical" evidence="8">
    <location>
        <begin position="133"/>
        <end position="152"/>
    </location>
</feature>
<keyword evidence="5 8" id="KW-1133">Transmembrane helix</keyword>
<dbReference type="Gene3D" id="1.10.3430.10">
    <property type="entry name" value="Ammonium transporter AmtB like domains"/>
    <property type="match status" value="2"/>
</dbReference>
<gene>
    <name evidence="10" type="ORF">NMOB1V02_LOCUS12707</name>
</gene>
<sequence length="227" mass="24240">VAICAGCNILPTWAAFLVGIGSAIVFLTIKRIMDQSVVVDDPLDAVAVHFGGGMLAWNVIGTATITFWSLGTTGLMCAALKYTNVLRVSKQEELKGMDEMKHQEPAYPIESWVEDQYKNHGFILPLGGAPNTAGTLAIAVWSFVLTGLLCGIMKYTHLLRIGEEEEIKGLDVAKHEEPAYPVESWLEDQYIKHDSILPLGGASVSSLNEAILPELGKNGGGGGGGSN</sequence>
<accession>A0A7R9GL27</accession>
<dbReference type="GO" id="GO:0005886">
    <property type="term" value="C:plasma membrane"/>
    <property type="evidence" value="ECO:0007669"/>
    <property type="project" value="TreeGrafter"/>
</dbReference>
<dbReference type="Pfam" id="PF00909">
    <property type="entry name" value="Ammonium_transp"/>
    <property type="match status" value="2"/>
</dbReference>
<keyword evidence="4 8" id="KW-0812">Transmembrane</keyword>
<feature type="transmembrane region" description="Helical" evidence="8">
    <location>
        <begin position="45"/>
        <end position="70"/>
    </location>
</feature>
<dbReference type="GO" id="GO:0008519">
    <property type="term" value="F:ammonium channel activity"/>
    <property type="evidence" value="ECO:0007669"/>
    <property type="project" value="InterPro"/>
</dbReference>
<dbReference type="PANTHER" id="PTHR11730:SF6">
    <property type="entry name" value="AMMONIUM TRANSPORTER"/>
    <property type="match status" value="1"/>
</dbReference>
<keyword evidence="11" id="KW-1185">Reference proteome</keyword>
<dbReference type="EMBL" id="OA893763">
    <property type="protein sequence ID" value="CAD7285105.1"/>
    <property type="molecule type" value="Genomic_DNA"/>
</dbReference>
<keyword evidence="6 8" id="KW-0472">Membrane</keyword>
<dbReference type="GO" id="GO:0097272">
    <property type="term" value="P:ammonium homeostasis"/>
    <property type="evidence" value="ECO:0007669"/>
    <property type="project" value="TreeGrafter"/>
</dbReference>
<evidence type="ECO:0000313" key="11">
    <source>
        <dbReference type="Proteomes" id="UP000678499"/>
    </source>
</evidence>
<keyword evidence="7" id="KW-0924">Ammonia transport</keyword>
<evidence type="ECO:0000256" key="1">
    <source>
        <dbReference type="ARBA" id="ARBA00004141"/>
    </source>
</evidence>
<feature type="domain" description="Ammonium transporter AmtB-like" evidence="9">
    <location>
        <begin position="1"/>
        <end position="56"/>
    </location>
</feature>
<evidence type="ECO:0000256" key="8">
    <source>
        <dbReference type="SAM" id="Phobius"/>
    </source>
</evidence>
<evidence type="ECO:0000256" key="7">
    <source>
        <dbReference type="ARBA" id="ARBA00023177"/>
    </source>
</evidence>
<dbReference type="Proteomes" id="UP000678499">
    <property type="component" value="Unassembled WGS sequence"/>
</dbReference>
<organism evidence="10">
    <name type="scientific">Notodromas monacha</name>
    <dbReference type="NCBI Taxonomy" id="399045"/>
    <lineage>
        <taxon>Eukaryota</taxon>
        <taxon>Metazoa</taxon>
        <taxon>Ecdysozoa</taxon>
        <taxon>Arthropoda</taxon>
        <taxon>Crustacea</taxon>
        <taxon>Oligostraca</taxon>
        <taxon>Ostracoda</taxon>
        <taxon>Podocopa</taxon>
        <taxon>Podocopida</taxon>
        <taxon>Cypridocopina</taxon>
        <taxon>Cypridoidea</taxon>
        <taxon>Cyprididae</taxon>
        <taxon>Notodromas</taxon>
    </lineage>
</organism>
<evidence type="ECO:0000256" key="5">
    <source>
        <dbReference type="ARBA" id="ARBA00022989"/>
    </source>
</evidence>
<dbReference type="InterPro" id="IPR024041">
    <property type="entry name" value="NH4_transpt_AmtB-like_dom"/>
</dbReference>
<dbReference type="EMBL" id="CAJPEX010011726">
    <property type="protein sequence ID" value="CAG0925257.1"/>
    <property type="molecule type" value="Genomic_DNA"/>
</dbReference>
<protein>
    <recommendedName>
        <fullName evidence="9">Ammonium transporter AmtB-like domain-containing protein</fullName>
    </recommendedName>
</protein>
<feature type="domain" description="Ammonium transporter AmtB-like" evidence="9">
    <location>
        <begin position="133"/>
        <end position="180"/>
    </location>
</feature>
<evidence type="ECO:0000259" key="9">
    <source>
        <dbReference type="Pfam" id="PF00909"/>
    </source>
</evidence>
<keyword evidence="3" id="KW-0813">Transport</keyword>
<dbReference type="SUPFAM" id="SSF111352">
    <property type="entry name" value="Ammonium transporter"/>
    <property type="match status" value="1"/>
</dbReference>
<evidence type="ECO:0000256" key="6">
    <source>
        <dbReference type="ARBA" id="ARBA00023136"/>
    </source>
</evidence>
<feature type="transmembrane region" description="Helical" evidence="8">
    <location>
        <begin position="12"/>
        <end position="33"/>
    </location>
</feature>
<reference evidence="10" key="1">
    <citation type="submission" date="2020-11" db="EMBL/GenBank/DDBJ databases">
        <authorList>
            <person name="Tran Van P."/>
        </authorList>
    </citation>
    <scope>NUCLEOTIDE SEQUENCE</scope>
</reference>
<comment type="subcellular location">
    <subcellularLocation>
        <location evidence="1">Membrane</location>
        <topology evidence="1">Multi-pass membrane protein</topology>
    </subcellularLocation>
</comment>
<evidence type="ECO:0000256" key="2">
    <source>
        <dbReference type="ARBA" id="ARBA00005887"/>
    </source>
</evidence>
<proteinExistence type="inferred from homology"/>
<name>A0A7R9GL27_9CRUS</name>
<evidence type="ECO:0000256" key="4">
    <source>
        <dbReference type="ARBA" id="ARBA00022692"/>
    </source>
</evidence>
<dbReference type="InterPro" id="IPR029020">
    <property type="entry name" value="Ammonium/urea_transptr"/>
</dbReference>
<dbReference type="PANTHER" id="PTHR11730">
    <property type="entry name" value="AMMONIUM TRANSPORTER"/>
    <property type="match status" value="1"/>
</dbReference>